<dbReference type="EMBL" id="JBJNUY010000006">
    <property type="protein sequence ID" value="MFL8999983.1"/>
    <property type="molecule type" value="Genomic_DNA"/>
</dbReference>
<organism evidence="1 2">
    <name type="scientific">Pseudomonas azerbaijanorientalis</name>
    <dbReference type="NCBI Taxonomy" id="2842350"/>
    <lineage>
        <taxon>Bacteria</taxon>
        <taxon>Pseudomonadati</taxon>
        <taxon>Pseudomonadota</taxon>
        <taxon>Gammaproteobacteria</taxon>
        <taxon>Pseudomonadales</taxon>
        <taxon>Pseudomonadaceae</taxon>
        <taxon>Pseudomonas</taxon>
    </lineage>
</organism>
<keyword evidence="2" id="KW-1185">Reference proteome</keyword>
<dbReference type="Proteomes" id="UP001628646">
    <property type="component" value="Unassembled WGS sequence"/>
</dbReference>
<reference evidence="1 2" key="1">
    <citation type="submission" date="2024-12" db="EMBL/GenBank/DDBJ databases">
        <title>Pseudomonas species isolated from Lotus nodules promote plant growth.</title>
        <authorList>
            <person name="Yu Y.-H."/>
            <person name="Kurtenbach J."/>
            <person name="Crosbie D."/>
            <person name="Brachmann A."/>
            <person name="Marin M."/>
        </authorList>
    </citation>
    <scope>NUCLEOTIDE SEQUENCE [LARGE SCALE GENOMIC DNA]</scope>
    <source>
        <strain evidence="1 2">PLb11B</strain>
    </source>
</reference>
<gene>
    <name evidence="1" type="ORF">ACJ8NA_15235</name>
</gene>
<sequence>MEINQRRRLVNEHINHNMLFRRCCPKNHLNATLENREDFHSEEFYASVGNREIIAIFKTGAHNTPLDRAFDIYMPKDIETGIYPLNTPGQLIEIAYTENFPAYTSHWAFEGVIDLIVSDDKQQYSGKTVMKFKTRQGVVFTSESQFCFSLSV</sequence>
<protein>
    <submittedName>
        <fullName evidence="1">Uncharacterized protein</fullName>
    </submittedName>
</protein>
<proteinExistence type="predicted"/>
<accession>A0ABW8W8U1</accession>
<evidence type="ECO:0000313" key="1">
    <source>
        <dbReference type="EMBL" id="MFL8999983.1"/>
    </source>
</evidence>
<name>A0ABW8W8U1_9PSED</name>
<comment type="caution">
    <text evidence="1">The sequence shown here is derived from an EMBL/GenBank/DDBJ whole genome shotgun (WGS) entry which is preliminary data.</text>
</comment>
<evidence type="ECO:0000313" key="2">
    <source>
        <dbReference type="Proteomes" id="UP001628646"/>
    </source>
</evidence>
<dbReference type="RefSeq" id="WP_407800608.1">
    <property type="nucleotide sequence ID" value="NZ_JBJNUX010000006.1"/>
</dbReference>